<name>A0A1H4RQT5_9BRAD</name>
<dbReference type="Proteomes" id="UP000183208">
    <property type="component" value="Unassembled WGS sequence"/>
</dbReference>
<protein>
    <submittedName>
        <fullName evidence="1">Uncharacterized protein</fullName>
    </submittedName>
</protein>
<accession>A0A1H4RQT5</accession>
<evidence type="ECO:0000313" key="1">
    <source>
        <dbReference type="EMBL" id="SEC34219.1"/>
    </source>
</evidence>
<evidence type="ECO:0000313" key="2">
    <source>
        <dbReference type="Proteomes" id="UP000183208"/>
    </source>
</evidence>
<proteinExistence type="predicted"/>
<dbReference type="EMBL" id="FNTI01000001">
    <property type="protein sequence ID" value="SEC34219.1"/>
    <property type="molecule type" value="Genomic_DNA"/>
</dbReference>
<gene>
    <name evidence="1" type="ORF">SAMN05444171_1186</name>
</gene>
<dbReference type="AlphaFoldDB" id="A0A1H4RQT5"/>
<reference evidence="1 2" key="1">
    <citation type="submission" date="2016-10" db="EMBL/GenBank/DDBJ databases">
        <authorList>
            <person name="de Groot N.N."/>
        </authorList>
    </citation>
    <scope>NUCLEOTIDE SEQUENCE [LARGE SCALE GENOMIC DNA]</scope>
    <source>
        <strain evidence="1 2">GAS522</strain>
    </source>
</reference>
<organism evidence="1 2">
    <name type="scientific">Bradyrhizobium lablabi</name>
    <dbReference type="NCBI Taxonomy" id="722472"/>
    <lineage>
        <taxon>Bacteria</taxon>
        <taxon>Pseudomonadati</taxon>
        <taxon>Pseudomonadota</taxon>
        <taxon>Alphaproteobacteria</taxon>
        <taxon>Hyphomicrobiales</taxon>
        <taxon>Nitrobacteraceae</taxon>
        <taxon>Bradyrhizobium</taxon>
    </lineage>
</organism>
<sequence length="183" mass="20515">MSVHETLETDPIPFDPRHLSCGYKTSRPFGSCGDWNHADPSTAYRRAKTRTHLKISRRAFQSPRSVASQVRYPNQKKIALVMMKANPVIGNSSERRIFDARLRLSEIVYPVRPMSRINAATASTIQTIANTHRTKIMRDIGIPHAAFILTLDMTTLCLRKLAISSSIINPSLKPIRMPATATC</sequence>